<dbReference type="AlphaFoldDB" id="A0A2H3DCN1"/>
<dbReference type="OrthoDB" id="2971325at2759"/>
<proteinExistence type="predicted"/>
<dbReference type="EMBL" id="KZ293692">
    <property type="protein sequence ID" value="PBK85226.1"/>
    <property type="molecule type" value="Genomic_DNA"/>
</dbReference>
<reference evidence="2" key="1">
    <citation type="journal article" date="2017" name="Nat. Ecol. Evol.">
        <title>Genome expansion and lineage-specific genetic innovations in the forest pathogenic fungi Armillaria.</title>
        <authorList>
            <person name="Sipos G."/>
            <person name="Prasanna A.N."/>
            <person name="Walter M.C."/>
            <person name="O'Connor E."/>
            <person name="Balint B."/>
            <person name="Krizsan K."/>
            <person name="Kiss B."/>
            <person name="Hess J."/>
            <person name="Varga T."/>
            <person name="Slot J."/>
            <person name="Riley R."/>
            <person name="Boka B."/>
            <person name="Rigling D."/>
            <person name="Barry K."/>
            <person name="Lee J."/>
            <person name="Mihaltcheva S."/>
            <person name="LaButti K."/>
            <person name="Lipzen A."/>
            <person name="Waldron R."/>
            <person name="Moloney N.M."/>
            <person name="Sperisen C."/>
            <person name="Kredics L."/>
            <person name="Vagvoelgyi C."/>
            <person name="Patrignani A."/>
            <person name="Fitzpatrick D."/>
            <person name="Nagy I."/>
            <person name="Doyle S."/>
            <person name="Anderson J.B."/>
            <person name="Grigoriev I.V."/>
            <person name="Gueldener U."/>
            <person name="Muensterkoetter M."/>
            <person name="Nagy L.G."/>
        </authorList>
    </citation>
    <scope>NUCLEOTIDE SEQUENCE [LARGE SCALE GENOMIC DNA]</scope>
    <source>
        <strain evidence="2">Ar21-2</strain>
    </source>
</reference>
<organism evidence="1 2">
    <name type="scientific">Armillaria gallica</name>
    <name type="common">Bulbous honey fungus</name>
    <name type="synonym">Armillaria bulbosa</name>
    <dbReference type="NCBI Taxonomy" id="47427"/>
    <lineage>
        <taxon>Eukaryota</taxon>
        <taxon>Fungi</taxon>
        <taxon>Dikarya</taxon>
        <taxon>Basidiomycota</taxon>
        <taxon>Agaricomycotina</taxon>
        <taxon>Agaricomycetes</taxon>
        <taxon>Agaricomycetidae</taxon>
        <taxon>Agaricales</taxon>
        <taxon>Marasmiineae</taxon>
        <taxon>Physalacriaceae</taxon>
        <taxon>Armillaria</taxon>
    </lineage>
</organism>
<protein>
    <submittedName>
        <fullName evidence="1">Uncharacterized protein</fullName>
    </submittedName>
</protein>
<sequence length="212" mass="24201">MHSCHIQTLDVHVILASKLCSGLHRVAFPRLQKFQLFSDYALEDLFEMEDKEYGTSPIHMLEHSYVDTIPTFVDLQQWSTSKYPTLTHVTCSGIPLEWEFFSPLNLGTLRLCIGVQRAPSMVIMGNRATNEVRFAIRVLPFLALQNLIIKCPLGSPEGDIFISLINYLPLDELHELKVPVACFREEVLPDPDLVREGNITEESSLMKLQFIR</sequence>
<dbReference type="Proteomes" id="UP000217790">
    <property type="component" value="Unassembled WGS sequence"/>
</dbReference>
<dbReference type="InParanoid" id="A0A2H3DCN1"/>
<gene>
    <name evidence="1" type="ORF">ARMGADRAFT_1036519</name>
</gene>
<keyword evidence="2" id="KW-1185">Reference proteome</keyword>
<accession>A0A2H3DCN1</accession>
<evidence type="ECO:0000313" key="1">
    <source>
        <dbReference type="EMBL" id="PBK85226.1"/>
    </source>
</evidence>
<name>A0A2H3DCN1_ARMGA</name>
<evidence type="ECO:0000313" key="2">
    <source>
        <dbReference type="Proteomes" id="UP000217790"/>
    </source>
</evidence>